<dbReference type="Proteomes" id="UP001596047">
    <property type="component" value="Unassembled WGS sequence"/>
</dbReference>
<dbReference type="PANTHER" id="PTHR47506">
    <property type="entry name" value="TRANSCRIPTIONAL REGULATORY PROTEIN"/>
    <property type="match status" value="1"/>
</dbReference>
<dbReference type="InterPro" id="IPR036271">
    <property type="entry name" value="Tet_transcr_reg_TetR-rel_C_sf"/>
</dbReference>
<feature type="domain" description="HTH tetR-type" evidence="5">
    <location>
        <begin position="4"/>
        <end position="64"/>
    </location>
</feature>
<name>A0ABW0VUI6_9BACL</name>
<keyword evidence="1" id="KW-0805">Transcription regulation</keyword>
<evidence type="ECO:0000256" key="4">
    <source>
        <dbReference type="PROSITE-ProRule" id="PRU00335"/>
    </source>
</evidence>
<dbReference type="InterPro" id="IPR001647">
    <property type="entry name" value="HTH_TetR"/>
</dbReference>
<keyword evidence="2 4" id="KW-0238">DNA-binding</keyword>
<dbReference type="SUPFAM" id="SSF46689">
    <property type="entry name" value="Homeodomain-like"/>
    <property type="match status" value="1"/>
</dbReference>
<proteinExistence type="predicted"/>
<dbReference type="PROSITE" id="PS50977">
    <property type="entry name" value="HTH_TETR_2"/>
    <property type="match status" value="1"/>
</dbReference>
<dbReference type="PRINTS" id="PR00455">
    <property type="entry name" value="HTHTETR"/>
</dbReference>
<keyword evidence="7" id="KW-1185">Reference proteome</keyword>
<dbReference type="Pfam" id="PF17937">
    <property type="entry name" value="TetR_C_28"/>
    <property type="match status" value="1"/>
</dbReference>
<evidence type="ECO:0000259" key="5">
    <source>
        <dbReference type="PROSITE" id="PS50977"/>
    </source>
</evidence>
<gene>
    <name evidence="6" type="ORF">ACFPYJ_10355</name>
</gene>
<dbReference type="InterPro" id="IPR009057">
    <property type="entry name" value="Homeodomain-like_sf"/>
</dbReference>
<protein>
    <submittedName>
        <fullName evidence="6">TetR/AcrR family transcriptional regulator</fullName>
    </submittedName>
</protein>
<organism evidence="6 7">
    <name type="scientific">Paenibacillus solisilvae</name>
    <dbReference type="NCBI Taxonomy" id="2486751"/>
    <lineage>
        <taxon>Bacteria</taxon>
        <taxon>Bacillati</taxon>
        <taxon>Bacillota</taxon>
        <taxon>Bacilli</taxon>
        <taxon>Bacillales</taxon>
        <taxon>Paenibacillaceae</taxon>
        <taxon>Paenibacillus</taxon>
    </lineage>
</organism>
<dbReference type="RefSeq" id="WP_379188054.1">
    <property type="nucleotide sequence ID" value="NZ_JBHSOW010000037.1"/>
</dbReference>
<evidence type="ECO:0000313" key="6">
    <source>
        <dbReference type="EMBL" id="MFC5649528.1"/>
    </source>
</evidence>
<evidence type="ECO:0000313" key="7">
    <source>
        <dbReference type="Proteomes" id="UP001596047"/>
    </source>
</evidence>
<sequence length="177" mass="19545">MNRNSKRNNALSAASFIVKNHGVEKLTLEAVAKEAGISKGGLLHHFPNKQALIRGLVEELTDNFVTDVNNRAANATTSDGKWSRAYLEATFNDITEGNEMSTALIASLFTSPDLLAKLQSEYLIWQKNIENDGIDPVKSTLVRLAADGLWLSEMFGLGKLNDDLREKVIRSLKDLTE</sequence>
<dbReference type="InterPro" id="IPR041479">
    <property type="entry name" value="TetR_CgmR_C"/>
</dbReference>
<dbReference type="PANTHER" id="PTHR47506:SF6">
    <property type="entry name" value="HTH-TYPE TRANSCRIPTIONAL REPRESSOR NEMR"/>
    <property type="match status" value="1"/>
</dbReference>
<keyword evidence="3" id="KW-0804">Transcription</keyword>
<dbReference type="Pfam" id="PF00440">
    <property type="entry name" value="TetR_N"/>
    <property type="match status" value="1"/>
</dbReference>
<dbReference type="Gene3D" id="1.10.357.10">
    <property type="entry name" value="Tetracycline Repressor, domain 2"/>
    <property type="match status" value="1"/>
</dbReference>
<reference evidence="7" key="1">
    <citation type="journal article" date="2019" name="Int. J. Syst. Evol. Microbiol.">
        <title>The Global Catalogue of Microorganisms (GCM) 10K type strain sequencing project: providing services to taxonomists for standard genome sequencing and annotation.</title>
        <authorList>
            <consortium name="The Broad Institute Genomics Platform"/>
            <consortium name="The Broad Institute Genome Sequencing Center for Infectious Disease"/>
            <person name="Wu L."/>
            <person name="Ma J."/>
        </authorList>
    </citation>
    <scope>NUCLEOTIDE SEQUENCE [LARGE SCALE GENOMIC DNA]</scope>
    <source>
        <strain evidence="7">CGMCC 1.3240</strain>
    </source>
</reference>
<feature type="DNA-binding region" description="H-T-H motif" evidence="4">
    <location>
        <begin position="27"/>
        <end position="46"/>
    </location>
</feature>
<accession>A0ABW0VUI6</accession>
<dbReference type="SUPFAM" id="SSF48498">
    <property type="entry name" value="Tetracyclin repressor-like, C-terminal domain"/>
    <property type="match status" value="1"/>
</dbReference>
<dbReference type="EMBL" id="JBHSOW010000037">
    <property type="protein sequence ID" value="MFC5649528.1"/>
    <property type="molecule type" value="Genomic_DNA"/>
</dbReference>
<evidence type="ECO:0000256" key="2">
    <source>
        <dbReference type="ARBA" id="ARBA00023125"/>
    </source>
</evidence>
<evidence type="ECO:0000256" key="1">
    <source>
        <dbReference type="ARBA" id="ARBA00023015"/>
    </source>
</evidence>
<evidence type="ECO:0000256" key="3">
    <source>
        <dbReference type="ARBA" id="ARBA00023163"/>
    </source>
</evidence>
<comment type="caution">
    <text evidence="6">The sequence shown here is derived from an EMBL/GenBank/DDBJ whole genome shotgun (WGS) entry which is preliminary data.</text>
</comment>